<protein>
    <submittedName>
        <fullName evidence="1">Uncharacterized protein</fullName>
    </submittedName>
</protein>
<evidence type="ECO:0000313" key="1">
    <source>
        <dbReference type="EMBL" id="MDT0308724.1"/>
    </source>
</evidence>
<comment type="caution">
    <text evidence="1">The sequence shown here is derived from an EMBL/GenBank/DDBJ whole genome shotgun (WGS) entry which is preliminary data.</text>
</comment>
<dbReference type="RefSeq" id="WP_311631664.1">
    <property type="nucleotide sequence ID" value="NZ_JAVREN010000025.1"/>
</dbReference>
<name>A0ABU2LAZ7_9ACTN</name>
<sequence length="97" mass="10913">MDLAHIDWNGYDVAVEAYARDTLRDGWCAITQIRYEVRTDGAWAGHWHDRQPAVDCTDGDPGVFSPAYRSHYDTRNLRARACVGYSDGPPHACTART</sequence>
<dbReference type="Proteomes" id="UP001183388">
    <property type="component" value="Unassembled WGS sequence"/>
</dbReference>
<evidence type="ECO:0000313" key="2">
    <source>
        <dbReference type="Proteomes" id="UP001183388"/>
    </source>
</evidence>
<organism evidence="1 2">
    <name type="scientific">Streptomyces boetiae</name>
    <dbReference type="NCBI Taxonomy" id="3075541"/>
    <lineage>
        <taxon>Bacteria</taxon>
        <taxon>Bacillati</taxon>
        <taxon>Actinomycetota</taxon>
        <taxon>Actinomycetes</taxon>
        <taxon>Kitasatosporales</taxon>
        <taxon>Streptomycetaceae</taxon>
        <taxon>Streptomyces</taxon>
    </lineage>
</organism>
<keyword evidence="2" id="KW-1185">Reference proteome</keyword>
<reference evidence="2" key="1">
    <citation type="submission" date="2023-07" db="EMBL/GenBank/DDBJ databases">
        <title>30 novel species of actinomycetes from the DSMZ collection.</title>
        <authorList>
            <person name="Nouioui I."/>
        </authorList>
    </citation>
    <scope>NUCLEOTIDE SEQUENCE [LARGE SCALE GENOMIC DNA]</scope>
    <source>
        <strain evidence="2">DSM 44917</strain>
    </source>
</reference>
<accession>A0ABU2LAZ7</accession>
<proteinExistence type="predicted"/>
<gene>
    <name evidence="1" type="ORF">RM780_17400</name>
</gene>
<dbReference type="EMBL" id="JAVREN010000025">
    <property type="protein sequence ID" value="MDT0308724.1"/>
    <property type="molecule type" value="Genomic_DNA"/>
</dbReference>